<sequence>MPDSRLKKPEHRWDNLLVWLRDHGMKSDLLVERRKTPGAGHGLFALKSCPPSTPLFTIPATALMNIKTLKTTYFTRGSPESLTAIQLMSLHLSLYRPQGEEDSPDPLFGPYISTLPRDFDSHPLTWLVKRIQNMAPRGDVNLLQCLPPCVHDALQKLHTRFQEDWAAVTQFMHANPIATPARLVNRISPDDSDSLMDFVWAWLTGNQHTAPVNTRCIYHRLKASKSDPDNVTMCPILDFANHTSELPHMTPVPSHADIWNVAPVSKYGDSFSFLSPGGIFVQEGEQLYLTYGAHSNRTLFVEYGFVNHVTDDSILQGGCQGVQGNIDLQDMVEPLIRPEDPLGSLVKSALMEEGYWGDWTLHSSPKPAHPSYRLMTALRLHHLVAACGSARDDVLQPWRDVIAGQRDTISDVNENDWRQTLVTVCDAVIERAEPHIGAKSEWSNVSAEEEAWLPWMRGNIAMLWKEERLVAIAVKASVLHGEEF</sequence>
<evidence type="ECO:0000313" key="1">
    <source>
        <dbReference type="EMBL" id="KAH7930793.1"/>
    </source>
</evidence>
<gene>
    <name evidence="1" type="ORF">BV22DRAFT_1078047</name>
</gene>
<evidence type="ECO:0000313" key="2">
    <source>
        <dbReference type="Proteomes" id="UP000790709"/>
    </source>
</evidence>
<proteinExistence type="predicted"/>
<comment type="caution">
    <text evidence="1">The sequence shown here is derived from an EMBL/GenBank/DDBJ whole genome shotgun (WGS) entry which is preliminary data.</text>
</comment>
<keyword evidence="2" id="KW-1185">Reference proteome</keyword>
<organism evidence="1 2">
    <name type="scientific">Leucogyrophana mollusca</name>
    <dbReference type="NCBI Taxonomy" id="85980"/>
    <lineage>
        <taxon>Eukaryota</taxon>
        <taxon>Fungi</taxon>
        <taxon>Dikarya</taxon>
        <taxon>Basidiomycota</taxon>
        <taxon>Agaricomycotina</taxon>
        <taxon>Agaricomycetes</taxon>
        <taxon>Agaricomycetidae</taxon>
        <taxon>Boletales</taxon>
        <taxon>Boletales incertae sedis</taxon>
        <taxon>Leucogyrophana</taxon>
    </lineage>
</organism>
<accession>A0ACB8C1I7</accession>
<dbReference type="Proteomes" id="UP000790709">
    <property type="component" value="Unassembled WGS sequence"/>
</dbReference>
<name>A0ACB8C1I7_9AGAM</name>
<reference evidence="1" key="1">
    <citation type="journal article" date="2021" name="New Phytol.">
        <title>Evolutionary innovations through gain and loss of genes in the ectomycorrhizal Boletales.</title>
        <authorList>
            <person name="Wu G."/>
            <person name="Miyauchi S."/>
            <person name="Morin E."/>
            <person name="Kuo A."/>
            <person name="Drula E."/>
            <person name="Varga T."/>
            <person name="Kohler A."/>
            <person name="Feng B."/>
            <person name="Cao Y."/>
            <person name="Lipzen A."/>
            <person name="Daum C."/>
            <person name="Hundley H."/>
            <person name="Pangilinan J."/>
            <person name="Johnson J."/>
            <person name="Barry K."/>
            <person name="LaButti K."/>
            <person name="Ng V."/>
            <person name="Ahrendt S."/>
            <person name="Min B."/>
            <person name="Choi I.G."/>
            <person name="Park H."/>
            <person name="Plett J.M."/>
            <person name="Magnuson J."/>
            <person name="Spatafora J.W."/>
            <person name="Nagy L.G."/>
            <person name="Henrissat B."/>
            <person name="Grigoriev I.V."/>
            <person name="Yang Z.L."/>
            <person name="Xu J."/>
            <person name="Martin F.M."/>
        </authorList>
    </citation>
    <scope>NUCLEOTIDE SEQUENCE</scope>
    <source>
        <strain evidence="1">KUC20120723A-06</strain>
    </source>
</reference>
<protein>
    <submittedName>
        <fullName evidence="1">SET domain-containing protein</fullName>
    </submittedName>
</protein>
<dbReference type="EMBL" id="MU266329">
    <property type="protein sequence ID" value="KAH7930793.1"/>
    <property type="molecule type" value="Genomic_DNA"/>
</dbReference>